<keyword evidence="7 24" id="KW-0812">Transmembrane</keyword>
<evidence type="ECO:0000256" key="6">
    <source>
        <dbReference type="ARBA" id="ARBA00022679"/>
    </source>
</evidence>
<proteinExistence type="inferred from homology"/>
<dbReference type="Gene3D" id="3.40.50.11660">
    <property type="entry name" value="Glycosyl transferase family 10, C-terminal domain"/>
    <property type="match status" value="1"/>
</dbReference>
<dbReference type="GO" id="GO:0006629">
    <property type="term" value="P:lipid metabolic process"/>
    <property type="evidence" value="ECO:0007669"/>
    <property type="project" value="UniProtKB-KW"/>
</dbReference>
<comment type="catalytic activity">
    <reaction evidence="15">
        <text>a beta-D-galactosyl-(1-&gt;4)-N-acetyl-beta-D-glucosaminyl derivative + GDP-beta-L-fucose = a beta-D-galactosyl-(1-&gt;4)-[alpha-L-fucosyl-(1-&gt;3)]-N-acetyl-beta-D-glucosaminyl derivative + GDP + H(+)</text>
        <dbReference type="Rhea" id="RHEA:14257"/>
        <dbReference type="ChEBI" id="CHEBI:15378"/>
        <dbReference type="ChEBI" id="CHEBI:57273"/>
        <dbReference type="ChEBI" id="CHEBI:58189"/>
        <dbReference type="ChEBI" id="CHEBI:133507"/>
        <dbReference type="ChEBI" id="CHEBI:137941"/>
        <dbReference type="EC" id="2.4.1.152"/>
    </reaction>
    <physiologicalReaction direction="left-to-right" evidence="15">
        <dbReference type="Rhea" id="RHEA:14258"/>
    </physiologicalReaction>
</comment>
<dbReference type="SUPFAM" id="SSF53756">
    <property type="entry name" value="UDP-Glycosyltransferase/glycogen phosphorylase"/>
    <property type="match status" value="1"/>
</dbReference>
<dbReference type="EC" id="2.4.1.-" evidence="24"/>
<reference evidence="27" key="1">
    <citation type="submission" date="2025-08" db="UniProtKB">
        <authorList>
            <consortium name="Ensembl"/>
        </authorList>
    </citation>
    <scope>IDENTIFICATION</scope>
</reference>
<evidence type="ECO:0000256" key="19">
    <source>
        <dbReference type="ARBA" id="ARBA00036481"/>
    </source>
</evidence>
<evidence type="ECO:0000256" key="15">
    <source>
        <dbReference type="ARBA" id="ARBA00029329"/>
    </source>
</evidence>
<comment type="subcellular location">
    <subcellularLocation>
        <location evidence="24">Golgi apparatus</location>
        <location evidence="24">Golgi stack membrane</location>
        <topology evidence="24">Single-pass type II membrane protein</topology>
    </subcellularLocation>
    <subcellularLocation>
        <location evidence="21">Golgi apparatus</location>
        <location evidence="21">trans-Golgi network membrane</location>
        <topology evidence="21">Single-pass type II membrane protein</topology>
    </subcellularLocation>
</comment>
<keyword evidence="13" id="KW-1015">Disulfide bond</keyword>
<comment type="catalytic activity">
    <reaction evidence="22">
        <text>beta-D-Gal-(1-&gt;4)-beta-D-GlcNAc-(1-&gt;3)-beta-D-Gal-(1-&gt;4)-D-Glc + GDP-beta-L-fucose = beta-D-Gal-(1-&gt;4)-[alpha-L-Fuc-(1-&gt;3)]-beta-D-GlcNAc-(1-&gt;3)-beta-D-Gal-(1-&gt;4)-D-Glc + GDP + H(+)</text>
        <dbReference type="Rhea" id="RHEA:77187"/>
        <dbReference type="ChEBI" id="CHEBI:15378"/>
        <dbReference type="ChEBI" id="CHEBI:57273"/>
        <dbReference type="ChEBI" id="CHEBI:58189"/>
        <dbReference type="ChEBI" id="CHEBI:60239"/>
        <dbReference type="ChEBI" id="CHEBI:61352"/>
    </reaction>
    <physiologicalReaction direction="left-to-right" evidence="22">
        <dbReference type="Rhea" id="RHEA:77188"/>
    </physiologicalReaction>
</comment>
<dbReference type="PANTHER" id="PTHR11929">
    <property type="entry name" value="ALPHA- 1,3 -FUCOSYLTRANSFERASE"/>
    <property type="match status" value="1"/>
</dbReference>
<evidence type="ECO:0000256" key="14">
    <source>
        <dbReference type="ARBA" id="ARBA00023180"/>
    </source>
</evidence>
<dbReference type="InterPro" id="IPR031481">
    <property type="entry name" value="Glyco_tran_10_N"/>
</dbReference>
<evidence type="ECO:0000313" key="27">
    <source>
        <dbReference type="Ensembl" id="ENSPMGP00000027330.1"/>
    </source>
</evidence>
<evidence type="ECO:0000256" key="21">
    <source>
        <dbReference type="ARBA" id="ARBA00037848"/>
    </source>
</evidence>
<evidence type="ECO:0000256" key="5">
    <source>
        <dbReference type="ARBA" id="ARBA00022676"/>
    </source>
</evidence>
<dbReference type="UniPathway" id="UPA00378"/>
<evidence type="ECO:0000256" key="7">
    <source>
        <dbReference type="ARBA" id="ARBA00022692"/>
    </source>
</evidence>
<evidence type="ECO:0000259" key="25">
    <source>
        <dbReference type="Pfam" id="PF00852"/>
    </source>
</evidence>
<evidence type="ECO:0000259" key="26">
    <source>
        <dbReference type="Pfam" id="PF17039"/>
    </source>
</evidence>
<dbReference type="InterPro" id="IPR055270">
    <property type="entry name" value="Glyco_tran_10_C"/>
</dbReference>
<sequence>LTTDWPGLSLVSVWAPHLRILVLFLAVALTVALLFLGYNSENLSTIGFSLLPQNSAVNCSNVREERKSQDPILLIWVWPFGHKFDLNCDPFDITGCKLTDDRSLYPTAHAVIFHHDDIDVYLQPKEPRPSFQLWVWFNMESPSNSNRISGFRNLFNLTCSYRRDSDIFTPYGSLVPVSNDKKPCFRLPTKDKLVCWIVSNWNSHFKRVQYFNELKKHVEIKTYGRAFGEYISDEMYVEIITSCKFYLSFENSIHKDYITEKFYMPLKLGAVPVVLGPPRENYEAHAPAESFIHVDDFASPKELAERLQHLHLHPDQYMDYFEWRNSFKAVSGIFGLEQVCRTCHYLKTQRRYQSVRDLNKWYWDN</sequence>
<dbReference type="Pfam" id="PF17039">
    <property type="entry name" value="Glyco_tran_10_N"/>
    <property type="match status" value="1"/>
</dbReference>
<organism evidence="27 28">
    <name type="scientific">Periophthalmus magnuspinnatus</name>
    <dbReference type="NCBI Taxonomy" id="409849"/>
    <lineage>
        <taxon>Eukaryota</taxon>
        <taxon>Metazoa</taxon>
        <taxon>Chordata</taxon>
        <taxon>Craniata</taxon>
        <taxon>Vertebrata</taxon>
        <taxon>Euteleostomi</taxon>
        <taxon>Actinopterygii</taxon>
        <taxon>Neopterygii</taxon>
        <taxon>Teleostei</taxon>
        <taxon>Neoteleostei</taxon>
        <taxon>Acanthomorphata</taxon>
        <taxon>Gobiaria</taxon>
        <taxon>Gobiiformes</taxon>
        <taxon>Gobioidei</taxon>
        <taxon>Gobiidae</taxon>
        <taxon>Oxudercinae</taxon>
        <taxon>Periophthalmus</taxon>
    </lineage>
</organism>
<comment type="catalytic activity">
    <reaction evidence="16">
        <text>alpha-D-galactosyl-(1-&gt;3)-beta-D-galactosyl-(1-&gt;4)-N-acetyl-beta-D-glucosaminyl-(1-&gt;3)-beta-D-galactosyl-(1-&gt;4)-beta-D-glucosyl-(1&lt;-&gt;1')-ceramide + GDP-beta-L-fucose = a neolactoside IV(3)-alpha-Gal,III(3)-alpha-Fuc-nLc4Cer + GDP + H(+)</text>
        <dbReference type="Rhea" id="RHEA:48380"/>
        <dbReference type="ChEBI" id="CHEBI:15378"/>
        <dbReference type="ChEBI" id="CHEBI:57273"/>
        <dbReference type="ChEBI" id="CHEBI:58189"/>
        <dbReference type="ChEBI" id="CHEBI:90380"/>
        <dbReference type="ChEBI" id="CHEBI:90381"/>
    </reaction>
    <physiologicalReaction direction="left-to-right" evidence="16">
        <dbReference type="Rhea" id="RHEA:48381"/>
    </physiologicalReaction>
</comment>
<feature type="domain" description="Fucosyltransferase C-terminal" evidence="25">
    <location>
        <begin position="188"/>
        <end position="361"/>
    </location>
</feature>
<evidence type="ECO:0000256" key="10">
    <source>
        <dbReference type="ARBA" id="ARBA00023034"/>
    </source>
</evidence>
<name>A0A3B4BEM7_9GOBI</name>
<keyword evidence="28" id="KW-1185">Reference proteome</keyword>
<dbReference type="InterPro" id="IPR001503">
    <property type="entry name" value="Glyco_trans_10"/>
</dbReference>
<comment type="similarity">
    <text evidence="3 24">Belongs to the glycosyltransferase 10 family.</text>
</comment>
<evidence type="ECO:0000256" key="22">
    <source>
        <dbReference type="ARBA" id="ARBA00043828"/>
    </source>
</evidence>
<evidence type="ECO:0000256" key="3">
    <source>
        <dbReference type="ARBA" id="ARBA00008919"/>
    </source>
</evidence>
<keyword evidence="6 24" id="KW-0808">Transferase</keyword>
<feature type="domain" description="Fucosyltransferase N-terminal" evidence="26">
    <location>
        <begin position="69"/>
        <end position="172"/>
    </location>
</feature>
<evidence type="ECO:0000256" key="13">
    <source>
        <dbReference type="ARBA" id="ARBA00023157"/>
    </source>
</evidence>
<evidence type="ECO:0000256" key="1">
    <source>
        <dbReference type="ARBA" id="ARBA00004922"/>
    </source>
</evidence>
<dbReference type="Proteomes" id="UP000261520">
    <property type="component" value="Unplaced"/>
</dbReference>
<evidence type="ECO:0000256" key="18">
    <source>
        <dbReference type="ARBA" id="ARBA00036295"/>
    </source>
</evidence>
<dbReference type="GO" id="GO:0032580">
    <property type="term" value="C:Golgi cisterna membrane"/>
    <property type="evidence" value="ECO:0007669"/>
    <property type="project" value="UniProtKB-SubCell"/>
</dbReference>
<comment type="subunit">
    <text evidence="4">Homodimer.</text>
</comment>
<comment type="catalytic activity">
    <reaction evidence="18">
        <text>alpha-N-glycoloylneuraminosyl-(2-&gt;3)-beta-D-galactosyl-(1-&gt;4)-N-acetyl-beta-D-glucosaminyl-(1-&gt;3)-beta-D-galactosyl-(1-&gt;4)-N-acetyl-beta-D-glucosaminyl-(1-&gt;3)-beta-D-galactosyl-(1-&gt;4)-beta-D-glucosyl-(1&lt;-&gt;1')-ceramide + GDP-beta-L-fucose = alpha-N-glycoloylneuraminosyl-(2-&gt;3)-beta-D-galactosyl-(1-&gt;4)-N-acetyl-beta-D-glucosaminyl-(1-&gt;3)-beta-D-galactosyl-(1-&gt;4)-[alpha-L-fucosyl-(1-&gt;3)]-N-acetyl-beta-D-glucosaminyl-(1-&gt;3)-beta-D-galactosyl-(1-&gt;4)-beta-D-glucosyl-(1&lt;-&gt;1')-ceramide + GDP + H(+)</text>
        <dbReference type="Rhea" id="RHEA:48388"/>
        <dbReference type="ChEBI" id="CHEBI:15378"/>
        <dbReference type="ChEBI" id="CHEBI:57273"/>
        <dbReference type="ChEBI" id="CHEBI:58189"/>
        <dbReference type="ChEBI" id="CHEBI:90383"/>
        <dbReference type="ChEBI" id="CHEBI:90384"/>
    </reaction>
    <physiologicalReaction direction="left-to-right" evidence="18">
        <dbReference type="Rhea" id="RHEA:48389"/>
    </physiologicalReaction>
</comment>
<comment type="catalytic activity">
    <reaction evidence="23">
        <text>an alpha-L-Fuc-(1-&gt;2)-beta-D-Gal-(1-&gt;4)-beta-D-GlcNAc derivative + GDP-beta-L-fucose = an alpha-L-Fuc-(1-&gt;2)-beta-D-Gal-(1-&gt;4)-[alpha-L-Fuc-(1-&gt;3)]-beta-D-GlcNAc derivative + GDP + H(+)</text>
        <dbReference type="Rhea" id="RHEA:77191"/>
        <dbReference type="ChEBI" id="CHEBI:15378"/>
        <dbReference type="ChEBI" id="CHEBI:57273"/>
        <dbReference type="ChEBI" id="CHEBI:58189"/>
        <dbReference type="ChEBI" id="CHEBI:133510"/>
        <dbReference type="ChEBI" id="CHEBI:195560"/>
    </reaction>
    <physiologicalReaction direction="left-to-right" evidence="23">
        <dbReference type="Rhea" id="RHEA:77192"/>
    </physiologicalReaction>
</comment>
<evidence type="ECO:0000256" key="23">
    <source>
        <dbReference type="ARBA" id="ARBA00043838"/>
    </source>
</evidence>
<comment type="pathway">
    <text evidence="2">Glycolipid biosynthesis.</text>
</comment>
<evidence type="ECO:0000256" key="17">
    <source>
        <dbReference type="ARBA" id="ARBA00036234"/>
    </source>
</evidence>
<evidence type="ECO:0000256" key="20">
    <source>
        <dbReference type="ARBA" id="ARBA00036757"/>
    </source>
</evidence>
<dbReference type="Pfam" id="PF00852">
    <property type="entry name" value="Glyco_transf_10"/>
    <property type="match status" value="1"/>
</dbReference>
<evidence type="ECO:0000256" key="8">
    <source>
        <dbReference type="ARBA" id="ARBA00022968"/>
    </source>
</evidence>
<comment type="catalytic activity">
    <reaction evidence="20">
        <text>a neolactoside nLc4Cer + GDP-beta-L-fucose = a neolactoside III(3)-alpha-Fuc-nLc4Cer + GDP + H(+)</text>
        <dbReference type="Rhea" id="RHEA:48376"/>
        <dbReference type="ChEBI" id="CHEBI:15378"/>
        <dbReference type="ChEBI" id="CHEBI:57273"/>
        <dbReference type="ChEBI" id="CHEBI:58189"/>
        <dbReference type="ChEBI" id="CHEBI:90376"/>
        <dbReference type="ChEBI" id="CHEBI:90379"/>
    </reaction>
    <physiologicalReaction direction="left-to-right" evidence="20">
        <dbReference type="Rhea" id="RHEA:48377"/>
    </physiologicalReaction>
</comment>
<keyword evidence="12 24" id="KW-0472">Membrane</keyword>
<dbReference type="STRING" id="409849.ENSPMGP00000027330"/>
<dbReference type="FunFam" id="3.40.50.11660:FF:000001">
    <property type="entry name" value="alpha-(1,3)-fucosyltransferase 9"/>
    <property type="match status" value="1"/>
</dbReference>
<keyword evidence="11" id="KW-0443">Lipid metabolism</keyword>
<evidence type="ECO:0000256" key="24">
    <source>
        <dbReference type="RuleBase" id="RU003832"/>
    </source>
</evidence>
<evidence type="ECO:0000313" key="28">
    <source>
        <dbReference type="Proteomes" id="UP000261520"/>
    </source>
</evidence>
<evidence type="ECO:0000256" key="4">
    <source>
        <dbReference type="ARBA" id="ARBA00011738"/>
    </source>
</evidence>
<comment type="catalytic activity">
    <reaction evidence="19">
        <text>an N-acetyl-alpha-neuraminyl-(2-&gt;3)-beta-D-galactosyl-(1-&gt;4)-N-acetyl-beta-D-glucosaminyl derivative + GDP-beta-L-fucose = an alpha-Neu5Ac-(2-&gt;3)-beta-D-Gal-(1-&gt;4)-[alpha-L-Fuc-(1-&gt;3)]-beta-D-GlcNAc derivative + GDP + H(+)</text>
        <dbReference type="Rhea" id="RHEA:56076"/>
        <dbReference type="ChEBI" id="CHEBI:15378"/>
        <dbReference type="ChEBI" id="CHEBI:57273"/>
        <dbReference type="ChEBI" id="CHEBI:58189"/>
        <dbReference type="ChEBI" id="CHEBI:136545"/>
        <dbReference type="ChEBI" id="CHEBI:139509"/>
    </reaction>
    <physiologicalReaction direction="left-to-right" evidence="19">
        <dbReference type="Rhea" id="RHEA:56077"/>
    </physiologicalReaction>
</comment>
<evidence type="ECO:0000256" key="11">
    <source>
        <dbReference type="ARBA" id="ARBA00023098"/>
    </source>
</evidence>
<keyword evidence="8" id="KW-0735">Signal-anchor</keyword>
<keyword evidence="9 24" id="KW-1133">Transmembrane helix</keyword>
<evidence type="ECO:0000256" key="9">
    <source>
        <dbReference type="ARBA" id="ARBA00022989"/>
    </source>
</evidence>
<feature type="transmembrane region" description="Helical" evidence="24">
    <location>
        <begin position="20"/>
        <end position="38"/>
    </location>
</feature>
<keyword evidence="14" id="KW-0325">Glycoprotein</keyword>
<accession>A0A3B4BEM7</accession>
<dbReference type="AlphaFoldDB" id="A0A3B4BEM7"/>
<comment type="pathway">
    <text evidence="1">Protein modification; protein glycosylation.</text>
</comment>
<keyword evidence="5 24" id="KW-0328">Glycosyltransferase</keyword>
<dbReference type="InterPro" id="IPR038577">
    <property type="entry name" value="GT10-like_C_sf"/>
</dbReference>
<keyword evidence="10 24" id="KW-0333">Golgi apparatus</keyword>
<evidence type="ECO:0000256" key="12">
    <source>
        <dbReference type="ARBA" id="ARBA00023136"/>
    </source>
</evidence>
<evidence type="ECO:0000256" key="16">
    <source>
        <dbReference type="ARBA" id="ARBA00036053"/>
    </source>
</evidence>
<comment type="catalytic activity">
    <reaction evidence="17">
        <text>an alpha-Neu5Ac-(2-&gt;3)-beta-D-Gal-(1-&gt;4)-beta-D-GlcNAc-(1-&gt;3)-beta-D-Gal-(1-&gt;4)-beta-D-GlcNAc derivative + GDP-beta-L-fucose = an alpha-Neu5Ac-(2-&gt;3)-beta-D-Gal-(1-&gt;4)-beta-D-GlcNAc-(1-&gt;3)-beta-D-Gal-(1-&gt;4)-[alpha-L-Fuc-(1-&gt;3)]-beta-D-GlcNAc derivative + GDP + H(+)</text>
        <dbReference type="Rhea" id="RHEA:68044"/>
        <dbReference type="ChEBI" id="CHEBI:15378"/>
        <dbReference type="ChEBI" id="CHEBI:57273"/>
        <dbReference type="ChEBI" id="CHEBI:58189"/>
        <dbReference type="ChEBI" id="CHEBI:145343"/>
        <dbReference type="ChEBI" id="CHEBI:176900"/>
    </reaction>
    <physiologicalReaction direction="left-to-right" evidence="17">
        <dbReference type="Rhea" id="RHEA:68045"/>
    </physiologicalReaction>
</comment>
<dbReference type="GO" id="GO:0017083">
    <property type="term" value="F:4-galactosyl-N-acetylglucosaminide 3-alpha-L-fucosyltransferase activity"/>
    <property type="evidence" value="ECO:0007669"/>
    <property type="project" value="UniProtKB-EC"/>
</dbReference>
<dbReference type="Ensembl" id="ENSPMGT00000029116.1">
    <property type="protein sequence ID" value="ENSPMGP00000027330.1"/>
    <property type="gene ID" value="ENSPMGG00000022048.1"/>
</dbReference>
<dbReference type="PANTHER" id="PTHR11929:SF10">
    <property type="entry name" value="4-GALACTOSYL-N-ACETYLGLUCOSAMINIDE 3-ALPHA-L-FUCOSYLTRANSFERASE 9"/>
    <property type="match status" value="1"/>
</dbReference>
<protein>
    <recommendedName>
        <fullName evidence="24">Fucosyltransferase</fullName>
        <ecNumber evidence="24">2.4.1.-</ecNumber>
    </recommendedName>
</protein>
<evidence type="ECO:0000256" key="2">
    <source>
        <dbReference type="ARBA" id="ARBA00004934"/>
    </source>
</evidence>
<reference evidence="27" key="2">
    <citation type="submission" date="2025-09" db="UniProtKB">
        <authorList>
            <consortium name="Ensembl"/>
        </authorList>
    </citation>
    <scope>IDENTIFICATION</scope>
</reference>